<sequence length="108" mass="12218">MRTTTIKPMGRPTHQHQMLLPNQFRLVTVLQPQTGLLQQHQLHLQIIILQSKQMSEIQGKMKAIQNVIEMLSSIIKDGKSVADLEASLNEVANAHENAWTATPEKKPF</sequence>
<gene>
    <name evidence="1" type="ORF">ACAOBT_LOCUS36911</name>
</gene>
<reference evidence="1" key="1">
    <citation type="submission" date="2022-03" db="EMBL/GenBank/DDBJ databases">
        <authorList>
            <person name="Sayadi A."/>
        </authorList>
    </citation>
    <scope>NUCLEOTIDE SEQUENCE</scope>
</reference>
<protein>
    <submittedName>
        <fullName evidence="1">Uncharacterized protein</fullName>
    </submittedName>
</protein>
<dbReference type="EMBL" id="CAKOFQ010010022">
    <property type="protein sequence ID" value="CAH2018895.1"/>
    <property type="molecule type" value="Genomic_DNA"/>
</dbReference>
<keyword evidence="2" id="KW-1185">Reference proteome</keyword>
<dbReference type="Proteomes" id="UP001152888">
    <property type="component" value="Unassembled WGS sequence"/>
</dbReference>
<name>A0A9P0QFE0_ACAOB</name>
<proteinExistence type="predicted"/>
<organism evidence="1 2">
    <name type="scientific">Acanthoscelides obtectus</name>
    <name type="common">Bean weevil</name>
    <name type="synonym">Bruchus obtectus</name>
    <dbReference type="NCBI Taxonomy" id="200917"/>
    <lineage>
        <taxon>Eukaryota</taxon>
        <taxon>Metazoa</taxon>
        <taxon>Ecdysozoa</taxon>
        <taxon>Arthropoda</taxon>
        <taxon>Hexapoda</taxon>
        <taxon>Insecta</taxon>
        <taxon>Pterygota</taxon>
        <taxon>Neoptera</taxon>
        <taxon>Endopterygota</taxon>
        <taxon>Coleoptera</taxon>
        <taxon>Polyphaga</taxon>
        <taxon>Cucujiformia</taxon>
        <taxon>Chrysomeloidea</taxon>
        <taxon>Chrysomelidae</taxon>
        <taxon>Bruchinae</taxon>
        <taxon>Bruchini</taxon>
        <taxon>Acanthoscelides</taxon>
    </lineage>
</organism>
<evidence type="ECO:0000313" key="1">
    <source>
        <dbReference type="EMBL" id="CAH2018895.1"/>
    </source>
</evidence>
<evidence type="ECO:0000313" key="2">
    <source>
        <dbReference type="Proteomes" id="UP001152888"/>
    </source>
</evidence>
<comment type="caution">
    <text evidence="1">The sequence shown here is derived from an EMBL/GenBank/DDBJ whole genome shotgun (WGS) entry which is preliminary data.</text>
</comment>
<accession>A0A9P0QFE0</accession>
<dbReference type="OrthoDB" id="10072641at2759"/>
<dbReference type="AlphaFoldDB" id="A0A9P0QFE0"/>